<comment type="caution">
    <text evidence="2">The sequence shown here is derived from an EMBL/GenBank/DDBJ whole genome shotgun (WGS) entry which is preliminary data.</text>
</comment>
<keyword evidence="3" id="KW-1185">Reference proteome</keyword>
<feature type="compositionally biased region" description="Low complexity" evidence="1">
    <location>
        <begin position="62"/>
        <end position="73"/>
    </location>
</feature>
<dbReference type="EMBL" id="JABDTM020024418">
    <property type="protein sequence ID" value="KAH0814303.1"/>
    <property type="molecule type" value="Genomic_DNA"/>
</dbReference>
<accession>A0A8J6HH48</accession>
<organism evidence="2 3">
    <name type="scientific">Tenebrio molitor</name>
    <name type="common">Yellow mealworm beetle</name>
    <dbReference type="NCBI Taxonomy" id="7067"/>
    <lineage>
        <taxon>Eukaryota</taxon>
        <taxon>Metazoa</taxon>
        <taxon>Ecdysozoa</taxon>
        <taxon>Arthropoda</taxon>
        <taxon>Hexapoda</taxon>
        <taxon>Insecta</taxon>
        <taxon>Pterygota</taxon>
        <taxon>Neoptera</taxon>
        <taxon>Endopterygota</taxon>
        <taxon>Coleoptera</taxon>
        <taxon>Polyphaga</taxon>
        <taxon>Cucujiformia</taxon>
        <taxon>Tenebrionidae</taxon>
        <taxon>Tenebrio</taxon>
    </lineage>
</organism>
<feature type="compositionally biased region" description="Polar residues" evidence="1">
    <location>
        <begin position="74"/>
        <end position="91"/>
    </location>
</feature>
<reference evidence="2" key="1">
    <citation type="journal article" date="2020" name="J Insects Food Feed">
        <title>The yellow mealworm (Tenebrio molitor) genome: a resource for the emerging insects as food and feed industry.</title>
        <authorList>
            <person name="Eriksson T."/>
            <person name="Andere A."/>
            <person name="Kelstrup H."/>
            <person name="Emery V."/>
            <person name="Picard C."/>
        </authorList>
    </citation>
    <scope>NUCLEOTIDE SEQUENCE</scope>
    <source>
        <strain evidence="2">Stoneville</strain>
        <tissue evidence="2">Whole head</tissue>
    </source>
</reference>
<proteinExistence type="predicted"/>
<dbReference type="AlphaFoldDB" id="A0A8J6HH48"/>
<evidence type="ECO:0000313" key="2">
    <source>
        <dbReference type="EMBL" id="KAH0814303.1"/>
    </source>
</evidence>
<sequence>MGSCSETLKAIREQLKSIPKHENLRKRRVAKEKLLLALKIVELETENTIRKKIIQAGVRMEPTTTPSTRITRINIDTPTTPSTRSKTQSAKTGDPKPGSNKPKTPSKCPLQEIHEVPNNPHFDDASKKTRQQLPSQPRNHLFLPYPKNDSLVIEVVPDEVKALIVEKEKGIGI</sequence>
<reference evidence="2" key="2">
    <citation type="submission" date="2021-08" db="EMBL/GenBank/DDBJ databases">
        <authorList>
            <person name="Eriksson T."/>
        </authorList>
    </citation>
    <scope>NUCLEOTIDE SEQUENCE</scope>
    <source>
        <strain evidence="2">Stoneville</strain>
        <tissue evidence="2">Whole head</tissue>
    </source>
</reference>
<dbReference type="Proteomes" id="UP000719412">
    <property type="component" value="Unassembled WGS sequence"/>
</dbReference>
<gene>
    <name evidence="2" type="ORF">GEV33_008488</name>
</gene>
<protein>
    <submittedName>
        <fullName evidence="2">Uncharacterized protein</fullName>
    </submittedName>
</protein>
<feature type="region of interest" description="Disordered" evidence="1">
    <location>
        <begin position="62"/>
        <end position="142"/>
    </location>
</feature>
<name>A0A8J6HH48_TENMO</name>
<evidence type="ECO:0000313" key="3">
    <source>
        <dbReference type="Proteomes" id="UP000719412"/>
    </source>
</evidence>
<evidence type="ECO:0000256" key="1">
    <source>
        <dbReference type="SAM" id="MobiDB-lite"/>
    </source>
</evidence>